<dbReference type="InterPro" id="IPR021131">
    <property type="entry name" value="Ribosomal_uL15/eL18"/>
</dbReference>
<dbReference type="OrthoDB" id="11309at2157"/>
<dbReference type="GeneID" id="42365445"/>
<evidence type="ECO:0000256" key="1">
    <source>
        <dbReference type="ARBA" id="ARBA00022980"/>
    </source>
</evidence>
<dbReference type="Proteomes" id="UP000377803">
    <property type="component" value="Chromosome"/>
</dbReference>
<proteinExistence type="inferred from homology"/>
<dbReference type="AlphaFoldDB" id="A0A5Q0UGZ2"/>
<keyword evidence="6" id="KW-1185">Reference proteome</keyword>
<keyword evidence="1 3" id="KW-0689">Ribosomal protein</keyword>
<name>A0A5Q0UGZ2_9ARCH</name>
<evidence type="ECO:0000256" key="3">
    <source>
        <dbReference type="HAMAP-Rule" id="MF_00329"/>
    </source>
</evidence>
<dbReference type="HAMAP" id="MF_00329">
    <property type="entry name" value="Ribosomal_eL18"/>
    <property type="match status" value="1"/>
</dbReference>
<dbReference type="GO" id="GO:1990904">
    <property type="term" value="C:ribonucleoprotein complex"/>
    <property type="evidence" value="ECO:0007669"/>
    <property type="project" value="UniProtKB-KW"/>
</dbReference>
<dbReference type="EMBL" id="CP040089">
    <property type="protein sequence ID" value="QGA80922.1"/>
    <property type="molecule type" value="Genomic_DNA"/>
</dbReference>
<dbReference type="KEGG" id="ncon:LC1Nh_1050"/>
<evidence type="ECO:0000313" key="5">
    <source>
        <dbReference type="EMBL" id="QGA80922.1"/>
    </source>
</evidence>
<reference evidence="6" key="1">
    <citation type="submission" date="2019-05" db="EMBL/GenBank/DDBJ databases">
        <title>Candidatus Nanohalobium constans, a novel model system to study the DPANN nano-sized archaea: genomic and physiological characterization of a nanoarchaeon co-cultured with its chitinotrophic host.</title>
        <authorList>
            <person name="La Cono V."/>
            <person name="Arcadi E."/>
            <person name="Crisafi F."/>
            <person name="Denaro R."/>
            <person name="La Spada G."/>
            <person name="Messina E."/>
            <person name="Smedile F."/>
            <person name="Toshchakov S.V."/>
            <person name="Shevchenko M.A."/>
            <person name="Golyshin P.N."/>
            <person name="Golyshina O.V."/>
            <person name="Ferrer M."/>
            <person name="Rohde M."/>
            <person name="Mushegian A."/>
            <person name="Sorokin D.Y."/>
            <person name="Giuliano L."/>
            <person name="Yakimov M.M."/>
        </authorList>
    </citation>
    <scope>NUCLEOTIDE SEQUENCE [LARGE SCALE GENOMIC DNA]</scope>
    <source>
        <strain evidence="6">LC1Nh</strain>
    </source>
</reference>
<organism evidence="5 6">
    <name type="scientific">Candidatus Nanohalobium constans</name>
    <dbReference type="NCBI Taxonomy" id="2565781"/>
    <lineage>
        <taxon>Archaea</taxon>
        <taxon>Candidatus Nanohalarchaeota</taxon>
        <taxon>Candidatus Nanohalobia</taxon>
        <taxon>Candidatus Nanohalobiales</taxon>
        <taxon>Candidatus Nanohalobiaceae</taxon>
        <taxon>Candidatus Nanohalobium</taxon>
    </lineage>
</organism>
<comment type="similarity">
    <text evidence="3">Belongs to the eukaryotic ribosomal protein eL18 family.</text>
</comment>
<dbReference type="GO" id="GO:0005840">
    <property type="term" value="C:ribosome"/>
    <property type="evidence" value="ECO:0007669"/>
    <property type="project" value="UniProtKB-KW"/>
</dbReference>
<dbReference type="RefSeq" id="WP_153550667.1">
    <property type="nucleotide sequence ID" value="NZ_CP040089.1"/>
</dbReference>
<dbReference type="InterPro" id="IPR036227">
    <property type="entry name" value="Ribosomal_uL15/eL18_sf"/>
</dbReference>
<gene>
    <name evidence="3 5" type="primary">rpl18e</name>
    <name evidence="5" type="ORF">LC1Nh_1050</name>
</gene>
<dbReference type="InterPro" id="IPR022947">
    <property type="entry name" value="Ribosomal_eL18_arc"/>
</dbReference>
<dbReference type="SUPFAM" id="SSF52080">
    <property type="entry name" value="Ribosomal proteins L15p and L18e"/>
    <property type="match status" value="1"/>
</dbReference>
<keyword evidence="2 3" id="KW-0687">Ribonucleoprotein</keyword>
<dbReference type="Gene3D" id="3.100.10.10">
    <property type="match status" value="1"/>
</dbReference>
<evidence type="ECO:0000256" key="2">
    <source>
        <dbReference type="ARBA" id="ARBA00023274"/>
    </source>
</evidence>
<evidence type="ECO:0000259" key="4">
    <source>
        <dbReference type="Pfam" id="PF00828"/>
    </source>
</evidence>
<dbReference type="NCBIfam" id="NF003079">
    <property type="entry name" value="PRK04005.1"/>
    <property type="match status" value="1"/>
</dbReference>
<sequence>MDKKFDTSNPVLLETIEMLQEQDAPVWSSVAENLGKVNRRRAEVNLSDIERVAEDGETIVVPGKVLGSGYLNKEVNVAAFKASNSAKNQISEEGEFMFIQDLVEENPEGENVRVVK</sequence>
<feature type="domain" description="Large ribosomal subunit protein uL15/eL18" evidence="4">
    <location>
        <begin position="61"/>
        <end position="94"/>
    </location>
</feature>
<dbReference type="GO" id="GO:0006412">
    <property type="term" value="P:translation"/>
    <property type="evidence" value="ECO:0007669"/>
    <property type="project" value="UniProtKB-UniRule"/>
</dbReference>
<accession>A0A5Q0UGZ2</accession>
<protein>
    <recommendedName>
        <fullName evidence="3">Large ribosomal subunit protein eL18</fullName>
    </recommendedName>
</protein>
<evidence type="ECO:0000313" key="6">
    <source>
        <dbReference type="Proteomes" id="UP000377803"/>
    </source>
</evidence>
<dbReference type="Pfam" id="PF00828">
    <property type="entry name" value="Ribosomal_L27A"/>
    <property type="match status" value="1"/>
</dbReference>